<protein>
    <recommendedName>
        <fullName evidence="5">NADH dehydrogenase [ubiquinone] 1 beta subcomplex subunit 2, mitochondrial</fullName>
    </recommendedName>
    <alternativeName>
        <fullName evidence="13">Complex I-AGGG</fullName>
    </alternativeName>
    <alternativeName>
        <fullName evidence="14">NADH-ubiquinone oxidoreductase AGGG subunit</fullName>
    </alternativeName>
</protein>
<evidence type="ECO:0000313" key="17">
    <source>
        <dbReference type="Proteomes" id="UP000297703"/>
    </source>
</evidence>
<dbReference type="STRING" id="55544.A0A4D9E7A1"/>
<evidence type="ECO:0000256" key="1">
    <source>
        <dbReference type="ARBA" id="ARBA00003195"/>
    </source>
</evidence>
<comment type="caution">
    <text evidence="16">The sequence shown here is derived from an EMBL/GenBank/DDBJ whole genome shotgun (WGS) entry which is preliminary data.</text>
</comment>
<organism evidence="16 17">
    <name type="scientific">Platysternon megacephalum</name>
    <name type="common">big-headed turtle</name>
    <dbReference type="NCBI Taxonomy" id="55544"/>
    <lineage>
        <taxon>Eukaryota</taxon>
        <taxon>Metazoa</taxon>
        <taxon>Chordata</taxon>
        <taxon>Craniata</taxon>
        <taxon>Vertebrata</taxon>
        <taxon>Euteleostomi</taxon>
        <taxon>Archelosauria</taxon>
        <taxon>Testudinata</taxon>
        <taxon>Testudines</taxon>
        <taxon>Cryptodira</taxon>
        <taxon>Durocryptodira</taxon>
        <taxon>Testudinoidea</taxon>
        <taxon>Platysternidae</taxon>
        <taxon>Platysternon</taxon>
    </lineage>
</organism>
<keyword evidence="6" id="KW-0813">Transport</keyword>
<dbReference type="GO" id="GO:0032981">
    <property type="term" value="P:mitochondrial respiratory chain complex I assembly"/>
    <property type="evidence" value="ECO:0007669"/>
    <property type="project" value="TreeGrafter"/>
</dbReference>
<evidence type="ECO:0000256" key="11">
    <source>
        <dbReference type="ARBA" id="ARBA00023128"/>
    </source>
</evidence>
<evidence type="ECO:0000256" key="10">
    <source>
        <dbReference type="ARBA" id="ARBA00022982"/>
    </source>
</evidence>
<sequence length="72" mass="8279">MEPSYRQLPGVSRRQVIYSEVISGFMWFWIIWHFWHDPDAVLVRGGRGRARRGKGPVSGEVPMLLAAVPRKS</sequence>
<keyword evidence="12 15" id="KW-0472">Membrane</keyword>
<dbReference type="Proteomes" id="UP000297703">
    <property type="component" value="Unassembled WGS sequence"/>
</dbReference>
<keyword evidence="7" id="KW-0679">Respiratory chain</keyword>
<dbReference type="Pfam" id="PF14813">
    <property type="entry name" value="NADH_B2"/>
    <property type="match status" value="1"/>
</dbReference>
<evidence type="ECO:0000256" key="6">
    <source>
        <dbReference type="ARBA" id="ARBA00022448"/>
    </source>
</evidence>
<dbReference type="AlphaFoldDB" id="A0A4D9E7A1"/>
<evidence type="ECO:0000256" key="7">
    <source>
        <dbReference type="ARBA" id="ARBA00022660"/>
    </source>
</evidence>
<dbReference type="GO" id="GO:0045271">
    <property type="term" value="C:respiratory chain complex I"/>
    <property type="evidence" value="ECO:0007669"/>
    <property type="project" value="InterPro"/>
</dbReference>
<keyword evidence="15" id="KW-0812">Transmembrane</keyword>
<dbReference type="GO" id="GO:0005743">
    <property type="term" value="C:mitochondrial inner membrane"/>
    <property type="evidence" value="ECO:0007669"/>
    <property type="project" value="UniProtKB-SubCell"/>
</dbReference>
<keyword evidence="11" id="KW-0496">Mitochondrion</keyword>
<keyword evidence="17" id="KW-1185">Reference proteome</keyword>
<evidence type="ECO:0000256" key="2">
    <source>
        <dbReference type="ARBA" id="ARBA00004443"/>
    </source>
</evidence>
<evidence type="ECO:0000256" key="8">
    <source>
        <dbReference type="ARBA" id="ARBA00022792"/>
    </source>
</evidence>
<comment type="function">
    <text evidence="1">Accessory subunit of the mitochondrial membrane respiratory chain NADH dehydrogenase (Complex I), that is believed not to be involved in catalysis. Complex I functions in the transfer of electrons from NADH to the respiratory chain. The immediate electron acceptor for the enzyme is believed to be ubiquinone.</text>
</comment>
<dbReference type="PANTHER" id="PTHR15223:SF1">
    <property type="entry name" value="NADH DEHYDROGENASE [UBIQUINONE] 1 BETA SUBCOMPLEX SUBUNIT 2, MITOCHONDRIAL"/>
    <property type="match status" value="1"/>
</dbReference>
<evidence type="ECO:0000256" key="13">
    <source>
        <dbReference type="ARBA" id="ARBA00031368"/>
    </source>
</evidence>
<keyword evidence="8" id="KW-0999">Mitochondrion inner membrane</keyword>
<evidence type="ECO:0000256" key="14">
    <source>
        <dbReference type="ARBA" id="ARBA00031736"/>
    </source>
</evidence>
<evidence type="ECO:0000256" key="5">
    <source>
        <dbReference type="ARBA" id="ARBA00014585"/>
    </source>
</evidence>
<reference evidence="16 17" key="1">
    <citation type="submission" date="2019-04" db="EMBL/GenBank/DDBJ databases">
        <title>Draft genome of the big-headed turtle Platysternon megacephalum.</title>
        <authorList>
            <person name="Gong S."/>
        </authorList>
    </citation>
    <scope>NUCLEOTIDE SEQUENCE [LARGE SCALE GENOMIC DNA]</scope>
    <source>
        <strain evidence="16">DO16091913</strain>
        <tissue evidence="16">Muscle</tissue>
    </source>
</reference>
<comment type="similarity">
    <text evidence="3">Belongs to the complex I NDUFB2 subunit family.</text>
</comment>
<evidence type="ECO:0000256" key="3">
    <source>
        <dbReference type="ARBA" id="ARBA00005923"/>
    </source>
</evidence>
<dbReference type="EMBL" id="QXTE01000173">
    <property type="protein sequence ID" value="TFK02814.1"/>
    <property type="molecule type" value="Genomic_DNA"/>
</dbReference>
<reference evidence="16 17" key="2">
    <citation type="submission" date="2019-04" db="EMBL/GenBank/DDBJ databases">
        <title>The genome sequence of big-headed turtle.</title>
        <authorList>
            <person name="Gong S."/>
        </authorList>
    </citation>
    <scope>NUCLEOTIDE SEQUENCE [LARGE SCALE GENOMIC DNA]</scope>
    <source>
        <strain evidence="16">DO16091913</strain>
        <tissue evidence="16">Muscle</tissue>
    </source>
</reference>
<keyword evidence="10" id="KW-0249">Electron transport</keyword>
<evidence type="ECO:0000256" key="12">
    <source>
        <dbReference type="ARBA" id="ARBA00023136"/>
    </source>
</evidence>
<evidence type="ECO:0000256" key="4">
    <source>
        <dbReference type="ARBA" id="ARBA00011533"/>
    </source>
</evidence>
<evidence type="ECO:0000313" key="16">
    <source>
        <dbReference type="EMBL" id="TFK02814.1"/>
    </source>
</evidence>
<accession>A0A4D9E7A1</accession>
<comment type="subunit">
    <text evidence="4">Complex I is composed of 45 different subunits.</text>
</comment>
<keyword evidence="16" id="KW-0830">Ubiquinone</keyword>
<keyword evidence="15" id="KW-1133">Transmembrane helix</keyword>
<evidence type="ECO:0000256" key="9">
    <source>
        <dbReference type="ARBA" id="ARBA00022946"/>
    </source>
</evidence>
<dbReference type="PANTHER" id="PTHR15223">
    <property type="entry name" value="NADH-UBIQUINONE OXIDOREDUCTASE AGGG SUBUNIT"/>
    <property type="match status" value="1"/>
</dbReference>
<gene>
    <name evidence="16" type="ORF">DR999_PMT14824</name>
</gene>
<name>A0A4D9E7A1_9SAUR</name>
<keyword evidence="9" id="KW-0809">Transit peptide</keyword>
<comment type="subcellular location">
    <subcellularLocation>
        <location evidence="2">Mitochondrion inner membrane</location>
        <topology evidence="2">Peripheral membrane protein</topology>
        <orientation evidence="2">Matrix side</orientation>
    </subcellularLocation>
</comment>
<evidence type="ECO:0000256" key="15">
    <source>
        <dbReference type="SAM" id="Phobius"/>
    </source>
</evidence>
<dbReference type="InterPro" id="IPR026627">
    <property type="entry name" value="NDUFB2_animal"/>
</dbReference>
<feature type="transmembrane region" description="Helical" evidence="15">
    <location>
        <begin position="16"/>
        <end position="35"/>
    </location>
</feature>
<proteinExistence type="inferred from homology"/>